<dbReference type="GO" id="GO:0003676">
    <property type="term" value="F:nucleic acid binding"/>
    <property type="evidence" value="ECO:0007669"/>
    <property type="project" value="InterPro"/>
</dbReference>
<dbReference type="Gene3D" id="3.30.420.10">
    <property type="entry name" value="Ribonuclease H-like superfamily/Ribonuclease H"/>
    <property type="match status" value="1"/>
</dbReference>
<dbReference type="PROSITE" id="PS50994">
    <property type="entry name" value="INTEGRASE"/>
    <property type="match status" value="1"/>
</dbReference>
<protein>
    <recommendedName>
        <fullName evidence="2">Integrase catalytic domain-containing protein</fullName>
    </recommendedName>
</protein>
<evidence type="ECO:0000313" key="4">
    <source>
        <dbReference type="Proteomes" id="UP000259610"/>
    </source>
</evidence>
<accession>A0A3B9GX23</accession>
<dbReference type="Pfam" id="PF13683">
    <property type="entry name" value="rve_3"/>
    <property type="match status" value="1"/>
</dbReference>
<feature type="compositionally biased region" description="Polar residues" evidence="1">
    <location>
        <begin position="103"/>
        <end position="117"/>
    </location>
</feature>
<gene>
    <name evidence="3" type="ORF">DCG58_06270</name>
</gene>
<feature type="region of interest" description="Disordered" evidence="1">
    <location>
        <begin position="103"/>
        <end position="131"/>
    </location>
</feature>
<dbReference type="EMBL" id="DMAN01000134">
    <property type="protein sequence ID" value="HAE26746.1"/>
    <property type="molecule type" value="Genomic_DNA"/>
</dbReference>
<dbReference type="PANTHER" id="PTHR47515:SF1">
    <property type="entry name" value="BLR2054 PROTEIN"/>
    <property type="match status" value="1"/>
</dbReference>
<evidence type="ECO:0000313" key="3">
    <source>
        <dbReference type="EMBL" id="HAE26746.1"/>
    </source>
</evidence>
<dbReference type="GO" id="GO:0015074">
    <property type="term" value="P:DNA integration"/>
    <property type="evidence" value="ECO:0007669"/>
    <property type="project" value="InterPro"/>
</dbReference>
<dbReference type="Proteomes" id="UP000259610">
    <property type="component" value="Unassembled WGS sequence"/>
</dbReference>
<comment type="caution">
    <text evidence="3">The sequence shown here is derived from an EMBL/GenBank/DDBJ whole genome shotgun (WGS) entry which is preliminary data.</text>
</comment>
<dbReference type="InterPro" id="IPR036397">
    <property type="entry name" value="RNaseH_sf"/>
</dbReference>
<name>A0A3B9GX23_9PROT</name>
<dbReference type="AlphaFoldDB" id="A0A3B9GX23"/>
<dbReference type="PANTHER" id="PTHR47515">
    <property type="entry name" value="LOW CALCIUM RESPONSE LOCUS PROTEIN T"/>
    <property type="match status" value="1"/>
</dbReference>
<dbReference type="InterPro" id="IPR001584">
    <property type="entry name" value="Integrase_cat-core"/>
</dbReference>
<dbReference type="InterPro" id="IPR012337">
    <property type="entry name" value="RNaseH-like_sf"/>
</dbReference>
<sequence length="152" mass="17461">MCPQGCLAIRVERRLNARTILEVLADLFLSHGPPGHICSDNGLEFVEKALRGWLERLGVKTLYIEPGSPWENGYCESFNSKLRDELLAREIFYTMKEAKTRSNVGDSTSTRSVPTHRSATDRQRQKRSCQDSSCRLTLRAQRHERRTAIRRV</sequence>
<dbReference type="SUPFAM" id="SSF53098">
    <property type="entry name" value="Ribonuclease H-like"/>
    <property type="match status" value="1"/>
</dbReference>
<evidence type="ECO:0000256" key="1">
    <source>
        <dbReference type="SAM" id="MobiDB-lite"/>
    </source>
</evidence>
<feature type="domain" description="Integrase catalytic" evidence="2">
    <location>
        <begin position="1"/>
        <end position="86"/>
    </location>
</feature>
<proteinExistence type="predicted"/>
<reference evidence="3 4" key="1">
    <citation type="journal article" date="2018" name="Nat. Biotechnol.">
        <title>A standardized bacterial taxonomy based on genome phylogeny substantially revises the tree of life.</title>
        <authorList>
            <person name="Parks D.H."/>
            <person name="Chuvochina M."/>
            <person name="Waite D.W."/>
            <person name="Rinke C."/>
            <person name="Skarshewski A."/>
            <person name="Chaumeil P.A."/>
            <person name="Hugenholtz P."/>
        </authorList>
    </citation>
    <scope>NUCLEOTIDE SEQUENCE [LARGE SCALE GENOMIC DNA]</scope>
    <source>
        <strain evidence="3">UBA8733</strain>
    </source>
</reference>
<evidence type="ECO:0000259" key="2">
    <source>
        <dbReference type="PROSITE" id="PS50994"/>
    </source>
</evidence>
<organism evidence="3 4">
    <name type="scientific">Hyphomonas adhaerens</name>
    <dbReference type="NCBI Taxonomy" id="81029"/>
    <lineage>
        <taxon>Bacteria</taxon>
        <taxon>Pseudomonadati</taxon>
        <taxon>Pseudomonadota</taxon>
        <taxon>Alphaproteobacteria</taxon>
        <taxon>Hyphomonadales</taxon>
        <taxon>Hyphomonadaceae</taxon>
        <taxon>Hyphomonas</taxon>
    </lineage>
</organism>